<dbReference type="InterPro" id="IPR020806">
    <property type="entry name" value="PKS_PP-bd"/>
</dbReference>
<dbReference type="Proteomes" id="UP001155901">
    <property type="component" value="Unassembled WGS sequence"/>
</dbReference>
<organism evidence="4 5">
    <name type="scientific">Duganella violaceipulchra</name>
    <dbReference type="NCBI Taxonomy" id="2849652"/>
    <lineage>
        <taxon>Bacteria</taxon>
        <taxon>Pseudomonadati</taxon>
        <taxon>Pseudomonadota</taxon>
        <taxon>Betaproteobacteria</taxon>
        <taxon>Burkholderiales</taxon>
        <taxon>Oxalobacteraceae</taxon>
        <taxon>Telluria group</taxon>
        <taxon>Duganella</taxon>
    </lineage>
</organism>
<dbReference type="GO" id="GO:0044550">
    <property type="term" value="P:secondary metabolite biosynthetic process"/>
    <property type="evidence" value="ECO:0007669"/>
    <property type="project" value="UniProtKB-ARBA"/>
</dbReference>
<proteinExistence type="predicted"/>
<protein>
    <recommendedName>
        <fullName evidence="3">Carrier domain-containing protein</fullName>
    </recommendedName>
</protein>
<dbReference type="EMBL" id="JAHTGR010000045">
    <property type="protein sequence ID" value="MBV6325668.1"/>
    <property type="molecule type" value="Genomic_DNA"/>
</dbReference>
<dbReference type="InterPro" id="IPR009081">
    <property type="entry name" value="PP-bd_ACP"/>
</dbReference>
<evidence type="ECO:0000313" key="4">
    <source>
        <dbReference type="EMBL" id="MBV6325668.1"/>
    </source>
</evidence>
<gene>
    <name evidence="4" type="ORF">KVP70_32655</name>
</gene>
<comment type="caution">
    <text evidence="4">The sequence shown here is derived from an EMBL/GenBank/DDBJ whole genome shotgun (WGS) entry which is preliminary data.</text>
</comment>
<dbReference type="PANTHER" id="PTHR44845:SF7">
    <property type="entry name" value="PLIPASTATIN SYNTHASE SUBUNIT D"/>
    <property type="match status" value="1"/>
</dbReference>
<dbReference type="AlphaFoldDB" id="A0AA41HBX3"/>
<reference evidence="4" key="1">
    <citation type="submission" date="2021-07" db="EMBL/GenBank/DDBJ databases">
        <title>Characterization of violacein-producing bacteria and related species.</title>
        <authorList>
            <person name="Wilson H.S."/>
            <person name="De Leon M.E."/>
        </authorList>
    </citation>
    <scope>NUCLEOTIDE SEQUENCE</scope>
    <source>
        <strain evidence="4">HSC-15S17</strain>
    </source>
</reference>
<sequence length="132" mass="15043">KLDRKALPAPDKSAVVSRAYEAPQGEIEEALAQIWQDLLGLARIGRHDYFFEMGGHSLMAVQMHNRIREKFDVDVSLRSLFEHTSLTDISDLIMTLQVAQYSNEDRERLEQKLSLLTENELLALISESDANE</sequence>
<dbReference type="Pfam" id="PF00550">
    <property type="entry name" value="PP-binding"/>
    <property type="match status" value="1"/>
</dbReference>
<keyword evidence="2" id="KW-0597">Phosphoprotein</keyword>
<accession>A0AA41HBX3</accession>
<dbReference type="GO" id="GO:0031177">
    <property type="term" value="F:phosphopantetheine binding"/>
    <property type="evidence" value="ECO:0007669"/>
    <property type="project" value="InterPro"/>
</dbReference>
<dbReference type="PANTHER" id="PTHR44845">
    <property type="entry name" value="CARRIER DOMAIN-CONTAINING PROTEIN"/>
    <property type="match status" value="1"/>
</dbReference>
<keyword evidence="1" id="KW-0596">Phosphopantetheine</keyword>
<dbReference type="FunFam" id="1.10.1200.10:FF:000016">
    <property type="entry name" value="Non-ribosomal peptide synthase"/>
    <property type="match status" value="1"/>
</dbReference>
<feature type="domain" description="Carrier" evidence="3">
    <location>
        <begin position="22"/>
        <end position="97"/>
    </location>
</feature>
<name>A0AA41HBX3_9BURK</name>
<feature type="non-terminal residue" evidence="4">
    <location>
        <position position="1"/>
    </location>
</feature>
<evidence type="ECO:0000313" key="5">
    <source>
        <dbReference type="Proteomes" id="UP001155901"/>
    </source>
</evidence>
<dbReference type="GO" id="GO:0072330">
    <property type="term" value="P:monocarboxylic acid biosynthetic process"/>
    <property type="evidence" value="ECO:0007669"/>
    <property type="project" value="UniProtKB-ARBA"/>
</dbReference>
<evidence type="ECO:0000256" key="1">
    <source>
        <dbReference type="ARBA" id="ARBA00022450"/>
    </source>
</evidence>
<dbReference type="SMART" id="SM00823">
    <property type="entry name" value="PKS_PP"/>
    <property type="match status" value="1"/>
</dbReference>
<evidence type="ECO:0000259" key="3">
    <source>
        <dbReference type="PROSITE" id="PS50075"/>
    </source>
</evidence>
<evidence type="ECO:0000256" key="2">
    <source>
        <dbReference type="ARBA" id="ARBA00022553"/>
    </source>
</evidence>
<dbReference type="PROSITE" id="PS50075">
    <property type="entry name" value="CARRIER"/>
    <property type="match status" value="1"/>
</dbReference>